<evidence type="ECO:0000259" key="1">
    <source>
        <dbReference type="Pfam" id="PF07693"/>
    </source>
</evidence>
<dbReference type="InterPro" id="IPR011646">
    <property type="entry name" value="KAP_P-loop"/>
</dbReference>
<dbReference type="PANTHER" id="PTHR10285">
    <property type="entry name" value="URIDINE KINASE"/>
    <property type="match status" value="1"/>
</dbReference>
<dbReference type="Pfam" id="PF07693">
    <property type="entry name" value="KAP_NTPase"/>
    <property type="match status" value="1"/>
</dbReference>
<name>A0A2S7US14_9GAMM</name>
<organism evidence="2 3">
    <name type="scientific">Psychrosphaera saromensis</name>
    <dbReference type="NCBI Taxonomy" id="716813"/>
    <lineage>
        <taxon>Bacteria</taxon>
        <taxon>Pseudomonadati</taxon>
        <taxon>Pseudomonadota</taxon>
        <taxon>Gammaproteobacteria</taxon>
        <taxon>Alteromonadales</taxon>
        <taxon>Pseudoalteromonadaceae</taxon>
        <taxon>Psychrosphaera</taxon>
    </lineage>
</organism>
<dbReference type="AlphaFoldDB" id="A0A2S7US14"/>
<feature type="domain" description="KAP NTPase" evidence="1">
    <location>
        <begin position="31"/>
        <end position="103"/>
    </location>
</feature>
<dbReference type="EMBL" id="MSCH01000003">
    <property type="protein sequence ID" value="PQJ52784.1"/>
    <property type="molecule type" value="Genomic_DNA"/>
</dbReference>
<gene>
    <name evidence="2" type="ORF">BTO11_03345</name>
</gene>
<dbReference type="RefSeq" id="WP_181135826.1">
    <property type="nucleotide sequence ID" value="NZ_BMYG01000004.1"/>
</dbReference>
<dbReference type="Proteomes" id="UP000239007">
    <property type="component" value="Unassembled WGS sequence"/>
</dbReference>
<sequence>MTTDQLIQAFKAQHKLTSSIESYAPNWFIPIAELINTHQKRESKCIFVGLNGSQGSGKSTLADFIKMYLESQHQLSVAVISLDDFYLSQQKRNHLADTVHPLLKSRGVPGTHNTQLMSSTLHALKSDKPNCRLPRFNKAIDDPEPEENWPLVTEKVDVVVMEGWCWGTPEQTEQELVKPINTLESEEDKNGTWRKYVNDALKSDYLALYQQMDFWLMLKAPSFDCISNWRKEQEHKLRQAHALSADKNAPSAIMSDEQVERFIQHFQRLTEHGLKQVPEVCNLVLQLDAQRQPMLVSGSSVAEFDSIKATIKNKAI</sequence>
<proteinExistence type="predicted"/>
<dbReference type="Gene3D" id="3.40.50.300">
    <property type="entry name" value="P-loop containing nucleotide triphosphate hydrolases"/>
    <property type="match status" value="1"/>
</dbReference>
<dbReference type="InterPro" id="IPR027417">
    <property type="entry name" value="P-loop_NTPase"/>
</dbReference>
<comment type="caution">
    <text evidence="2">The sequence shown here is derived from an EMBL/GenBank/DDBJ whole genome shotgun (WGS) entry which is preliminary data.</text>
</comment>
<evidence type="ECO:0000313" key="2">
    <source>
        <dbReference type="EMBL" id="PQJ52784.1"/>
    </source>
</evidence>
<reference evidence="2 3" key="1">
    <citation type="submission" date="2016-12" db="EMBL/GenBank/DDBJ databases">
        <title>Diversity of luminous bacteria.</title>
        <authorList>
            <person name="Yoshizawa S."/>
            <person name="Kogure K."/>
        </authorList>
    </citation>
    <scope>NUCLEOTIDE SEQUENCE [LARGE SCALE GENOMIC DNA]</scope>
    <source>
        <strain evidence="2 3">SA4-48</strain>
    </source>
</reference>
<keyword evidence="3" id="KW-1185">Reference proteome</keyword>
<dbReference type="SUPFAM" id="SSF52540">
    <property type="entry name" value="P-loop containing nucleoside triphosphate hydrolases"/>
    <property type="match status" value="1"/>
</dbReference>
<protein>
    <recommendedName>
        <fullName evidence="1">KAP NTPase domain-containing protein</fullName>
    </recommendedName>
</protein>
<accession>A0A2S7US14</accession>
<evidence type="ECO:0000313" key="3">
    <source>
        <dbReference type="Proteomes" id="UP000239007"/>
    </source>
</evidence>